<keyword evidence="3" id="KW-1185">Reference proteome</keyword>
<evidence type="ECO:0000256" key="1">
    <source>
        <dbReference type="SAM" id="SignalP"/>
    </source>
</evidence>
<keyword evidence="1" id="KW-0732">Signal</keyword>
<dbReference type="AlphaFoldDB" id="A0A9P9YHS1"/>
<dbReference type="Pfam" id="PF06477">
    <property type="entry name" value="DUF1091"/>
    <property type="match status" value="2"/>
</dbReference>
<evidence type="ECO:0000313" key="3">
    <source>
        <dbReference type="Proteomes" id="UP001059596"/>
    </source>
</evidence>
<sequence>MFFSFGACWLPFLWIGAVVLAADQEQPPVFRRGGSKFIMESLLTSCDHNFVEYFRKVPDKVDIYTFRVVKLAPTFTIDIAVRVLKTKRVMYRVDNLNGCQFLTNPLINRVFGSVYKRLIVNVFGETYKQLVVNGSYFKCPIKPKVYFLKNEATVSLVPAIHPPGRFQLSMRKNVVKKGNIEIVLETLETNCDHDYVEYFKKVSNSSVLYTFRVVKLAPAFTIDITMKVAKTRRILYKVEQISGCEFLNNPVLFKVLSKTYQELVVNGSYFKCPIKPKVYFLKHEGTIALFPSIHPPGRFQLSVRIKMAESRRPFVMEMLWKYKVVRIK</sequence>
<feature type="chain" id="PRO_5040228824" evidence="1">
    <location>
        <begin position="22"/>
        <end position="328"/>
    </location>
</feature>
<organism evidence="2 3">
    <name type="scientific">Drosophila gunungcola</name>
    <name type="common">fruit fly</name>
    <dbReference type="NCBI Taxonomy" id="103775"/>
    <lineage>
        <taxon>Eukaryota</taxon>
        <taxon>Metazoa</taxon>
        <taxon>Ecdysozoa</taxon>
        <taxon>Arthropoda</taxon>
        <taxon>Hexapoda</taxon>
        <taxon>Insecta</taxon>
        <taxon>Pterygota</taxon>
        <taxon>Neoptera</taxon>
        <taxon>Endopterygota</taxon>
        <taxon>Diptera</taxon>
        <taxon>Brachycera</taxon>
        <taxon>Muscomorpha</taxon>
        <taxon>Ephydroidea</taxon>
        <taxon>Drosophilidae</taxon>
        <taxon>Drosophila</taxon>
        <taxon>Sophophora</taxon>
    </lineage>
</organism>
<feature type="signal peptide" evidence="1">
    <location>
        <begin position="1"/>
        <end position="21"/>
    </location>
</feature>
<reference evidence="2" key="1">
    <citation type="journal article" date="2023" name="Genome Biol. Evol.">
        <title>Long-read-based Genome Assembly of Drosophila gunungcola Reveals Fewer Chemosensory Genes in Flower-breeding Species.</title>
        <authorList>
            <person name="Negi A."/>
            <person name="Liao B.Y."/>
            <person name="Yeh S.D."/>
        </authorList>
    </citation>
    <scope>NUCLEOTIDE SEQUENCE</scope>
    <source>
        <strain evidence="2">Sukarami</strain>
    </source>
</reference>
<evidence type="ECO:0000313" key="2">
    <source>
        <dbReference type="EMBL" id="KAI8037005.1"/>
    </source>
</evidence>
<dbReference type="InterPro" id="IPR010512">
    <property type="entry name" value="DUF1091"/>
</dbReference>
<gene>
    <name evidence="2" type="ORF">M5D96_010321</name>
</gene>
<dbReference type="EMBL" id="JAMKOV010000014">
    <property type="protein sequence ID" value="KAI8037005.1"/>
    <property type="molecule type" value="Genomic_DNA"/>
</dbReference>
<name>A0A9P9YHS1_9MUSC</name>
<dbReference type="Proteomes" id="UP001059596">
    <property type="component" value="Unassembled WGS sequence"/>
</dbReference>
<proteinExistence type="predicted"/>
<dbReference type="PANTHER" id="PTHR20898">
    <property type="entry name" value="DAEDALUS ON 3-RELATED-RELATED"/>
    <property type="match status" value="1"/>
</dbReference>
<protein>
    <submittedName>
        <fullName evidence="2">Uncharacterized protein</fullName>
    </submittedName>
</protein>
<comment type="caution">
    <text evidence="2">The sequence shown here is derived from an EMBL/GenBank/DDBJ whole genome shotgun (WGS) entry which is preliminary data.</text>
</comment>
<dbReference type="PANTHER" id="PTHR20898:SF1">
    <property type="entry name" value="MD-2-RELATED LIPID-RECOGNITION DOMAIN-CONTAINING PROTEIN"/>
    <property type="match status" value="1"/>
</dbReference>
<accession>A0A9P9YHS1</accession>